<dbReference type="PANTHER" id="PTHR31286">
    <property type="entry name" value="GLYCINE-RICH CELL WALL STRUCTURAL PROTEIN 1.8-LIKE"/>
    <property type="match status" value="1"/>
</dbReference>
<evidence type="ECO:0000259" key="3">
    <source>
        <dbReference type="Pfam" id="PF14392"/>
    </source>
</evidence>
<dbReference type="InterPro" id="IPR025558">
    <property type="entry name" value="DUF4283"/>
</dbReference>
<dbReference type="EMBL" id="SDMP01000015">
    <property type="protein sequence ID" value="RYR08134.1"/>
    <property type="molecule type" value="Genomic_DNA"/>
</dbReference>
<evidence type="ECO:0000256" key="1">
    <source>
        <dbReference type="SAM" id="MobiDB-lite"/>
    </source>
</evidence>
<sequence>MNSIEGRVIKLNKPGELGYKKDCLNVAGKIISDKEISFKTCKNALLEMWDNPQSVAVTDIGSKKMLFSFKDRKIGLQIMQNEPWNVRENMVNLRLWREGESVFEVDHDFIEFWIQIHGIPHNLMDRETGTLIGEILGVLVEAKDPRGDGVLRRPYLRIRVSINITKALPTGFWLDREELPPLWVFFRYERLPDSYCFNCGILGHEKMTCKNPTAMACWDPTKKKYSLGLGQNLESESGEKQSSEESRIRAEQAQQQKIREKSVRENQIGKEEDMSDAEEQVEKVPEIPDFQGVRDSQHDLGAVYKLKNLIEEIRERNNEWAKNKKVQKGEMRNEAQKPKENGPTQDIRPRTGENQMQARNVDRSGLNNYTTEEGENGGEGTSRIIE</sequence>
<accession>A0A444Z242</accession>
<keyword evidence="5" id="KW-1185">Reference proteome</keyword>
<evidence type="ECO:0000313" key="5">
    <source>
        <dbReference type="Proteomes" id="UP000289738"/>
    </source>
</evidence>
<feature type="domain" description="Zinc knuckle CX2CX4HX4C" evidence="3">
    <location>
        <begin position="182"/>
        <end position="210"/>
    </location>
</feature>
<dbReference type="Pfam" id="PF14111">
    <property type="entry name" value="DUF4283"/>
    <property type="match status" value="1"/>
</dbReference>
<name>A0A444Z242_ARAHY</name>
<gene>
    <name evidence="4" type="ORF">Ahy_B05g075686</name>
</gene>
<organism evidence="4 5">
    <name type="scientific">Arachis hypogaea</name>
    <name type="common">Peanut</name>
    <dbReference type="NCBI Taxonomy" id="3818"/>
    <lineage>
        <taxon>Eukaryota</taxon>
        <taxon>Viridiplantae</taxon>
        <taxon>Streptophyta</taxon>
        <taxon>Embryophyta</taxon>
        <taxon>Tracheophyta</taxon>
        <taxon>Spermatophyta</taxon>
        <taxon>Magnoliopsida</taxon>
        <taxon>eudicotyledons</taxon>
        <taxon>Gunneridae</taxon>
        <taxon>Pentapetalae</taxon>
        <taxon>rosids</taxon>
        <taxon>fabids</taxon>
        <taxon>Fabales</taxon>
        <taxon>Fabaceae</taxon>
        <taxon>Papilionoideae</taxon>
        <taxon>50 kb inversion clade</taxon>
        <taxon>dalbergioids sensu lato</taxon>
        <taxon>Dalbergieae</taxon>
        <taxon>Pterocarpus clade</taxon>
        <taxon>Arachis</taxon>
    </lineage>
</organism>
<feature type="region of interest" description="Disordered" evidence="1">
    <location>
        <begin position="232"/>
        <end position="281"/>
    </location>
</feature>
<feature type="compositionally biased region" description="Basic and acidic residues" evidence="1">
    <location>
        <begin position="321"/>
        <end position="340"/>
    </location>
</feature>
<dbReference type="InterPro" id="IPR025836">
    <property type="entry name" value="Zn_knuckle_CX2CX4HX4C"/>
</dbReference>
<dbReference type="SUPFAM" id="SSF57756">
    <property type="entry name" value="Retrovirus zinc finger-like domains"/>
    <property type="match status" value="1"/>
</dbReference>
<comment type="caution">
    <text evidence="4">The sequence shown here is derived from an EMBL/GenBank/DDBJ whole genome shotgun (WGS) entry which is preliminary data.</text>
</comment>
<evidence type="ECO:0000313" key="4">
    <source>
        <dbReference type="EMBL" id="RYR08134.1"/>
    </source>
</evidence>
<dbReference type="Pfam" id="PF14392">
    <property type="entry name" value="zf-CCHC_4"/>
    <property type="match status" value="1"/>
</dbReference>
<dbReference type="AlphaFoldDB" id="A0A444Z242"/>
<feature type="domain" description="DUF4283" evidence="2">
    <location>
        <begin position="28"/>
        <end position="101"/>
    </location>
</feature>
<dbReference type="GO" id="GO:0003676">
    <property type="term" value="F:nucleic acid binding"/>
    <property type="evidence" value="ECO:0007669"/>
    <property type="project" value="InterPro"/>
</dbReference>
<reference evidence="4 5" key="1">
    <citation type="submission" date="2019-01" db="EMBL/GenBank/DDBJ databases">
        <title>Sequencing of cultivated peanut Arachis hypogaea provides insights into genome evolution and oil improvement.</title>
        <authorList>
            <person name="Chen X."/>
        </authorList>
    </citation>
    <scope>NUCLEOTIDE SEQUENCE [LARGE SCALE GENOMIC DNA]</scope>
    <source>
        <strain evidence="5">cv. Fuhuasheng</strain>
        <tissue evidence="4">Leaves</tissue>
    </source>
</reference>
<dbReference type="GO" id="GO:0008270">
    <property type="term" value="F:zinc ion binding"/>
    <property type="evidence" value="ECO:0007669"/>
    <property type="project" value="InterPro"/>
</dbReference>
<dbReference type="InterPro" id="IPR040256">
    <property type="entry name" value="At4g02000-like"/>
</dbReference>
<proteinExistence type="predicted"/>
<dbReference type="Proteomes" id="UP000289738">
    <property type="component" value="Chromosome B05"/>
</dbReference>
<evidence type="ECO:0000259" key="2">
    <source>
        <dbReference type="Pfam" id="PF14111"/>
    </source>
</evidence>
<dbReference type="PANTHER" id="PTHR31286:SF178">
    <property type="entry name" value="DUF4283 DOMAIN-CONTAINING PROTEIN"/>
    <property type="match status" value="1"/>
</dbReference>
<dbReference type="STRING" id="3818.A0A444Z242"/>
<feature type="region of interest" description="Disordered" evidence="1">
    <location>
        <begin position="321"/>
        <end position="386"/>
    </location>
</feature>
<feature type="compositionally biased region" description="Basic and acidic residues" evidence="1">
    <location>
        <begin position="257"/>
        <end position="272"/>
    </location>
</feature>
<feature type="compositionally biased region" description="Basic and acidic residues" evidence="1">
    <location>
        <begin position="237"/>
        <end position="250"/>
    </location>
</feature>
<evidence type="ECO:0008006" key="6">
    <source>
        <dbReference type="Google" id="ProtNLM"/>
    </source>
</evidence>
<dbReference type="InterPro" id="IPR036875">
    <property type="entry name" value="Znf_CCHC_sf"/>
</dbReference>
<protein>
    <recommendedName>
        <fullName evidence="6">CCHC-type domain-containing protein</fullName>
    </recommendedName>
</protein>